<dbReference type="AlphaFoldDB" id="A0A8T3A530"/>
<evidence type="ECO:0000313" key="2">
    <source>
        <dbReference type="EMBL" id="KAI0489130.1"/>
    </source>
</evidence>
<gene>
    <name evidence="2" type="ORF">KFK09_028972</name>
</gene>
<dbReference type="PANTHER" id="PTHR31374:SF119">
    <property type="entry name" value="SAUR-LIKE AUXIN-RESPONSIVE PROTEIN FAMILY"/>
    <property type="match status" value="1"/>
</dbReference>
<accession>A0A8T3A530</accession>
<proteinExistence type="inferred from homology"/>
<dbReference type="GO" id="GO:0009733">
    <property type="term" value="P:response to auxin"/>
    <property type="evidence" value="ECO:0007669"/>
    <property type="project" value="InterPro"/>
</dbReference>
<comment type="caution">
    <text evidence="2">The sequence shown here is derived from an EMBL/GenBank/DDBJ whole genome shotgun (WGS) entry which is preliminary data.</text>
</comment>
<dbReference type="OrthoDB" id="1624361at2759"/>
<protein>
    <submittedName>
        <fullName evidence="2">Uncharacterized protein</fullName>
    </submittedName>
</protein>
<evidence type="ECO:0000256" key="1">
    <source>
        <dbReference type="ARBA" id="ARBA00006974"/>
    </source>
</evidence>
<evidence type="ECO:0000313" key="3">
    <source>
        <dbReference type="Proteomes" id="UP000829196"/>
    </source>
</evidence>
<dbReference type="InterPro" id="IPR003676">
    <property type="entry name" value="SAUR_fam"/>
</dbReference>
<name>A0A8T3A530_DENNO</name>
<dbReference type="Proteomes" id="UP000829196">
    <property type="component" value="Unassembled WGS sequence"/>
</dbReference>
<organism evidence="2 3">
    <name type="scientific">Dendrobium nobile</name>
    <name type="common">Orchid</name>
    <dbReference type="NCBI Taxonomy" id="94219"/>
    <lineage>
        <taxon>Eukaryota</taxon>
        <taxon>Viridiplantae</taxon>
        <taxon>Streptophyta</taxon>
        <taxon>Embryophyta</taxon>
        <taxon>Tracheophyta</taxon>
        <taxon>Spermatophyta</taxon>
        <taxon>Magnoliopsida</taxon>
        <taxon>Liliopsida</taxon>
        <taxon>Asparagales</taxon>
        <taxon>Orchidaceae</taxon>
        <taxon>Epidendroideae</taxon>
        <taxon>Malaxideae</taxon>
        <taxon>Dendrobiinae</taxon>
        <taxon>Dendrobium</taxon>
    </lineage>
</organism>
<reference evidence="2" key="1">
    <citation type="journal article" date="2022" name="Front. Genet.">
        <title>Chromosome-Scale Assembly of the Dendrobium nobile Genome Provides Insights Into the Molecular Mechanism of the Biosynthesis of the Medicinal Active Ingredient of Dendrobium.</title>
        <authorList>
            <person name="Xu Q."/>
            <person name="Niu S.-C."/>
            <person name="Li K.-L."/>
            <person name="Zheng P.-J."/>
            <person name="Zhang X.-J."/>
            <person name="Jia Y."/>
            <person name="Liu Y."/>
            <person name="Niu Y.-X."/>
            <person name="Yu L.-H."/>
            <person name="Chen D.-F."/>
            <person name="Zhang G.-Q."/>
        </authorList>
    </citation>
    <scope>NUCLEOTIDE SEQUENCE</scope>
    <source>
        <tissue evidence="2">Leaf</tissue>
    </source>
</reference>
<dbReference type="Pfam" id="PF02519">
    <property type="entry name" value="Auxin_inducible"/>
    <property type="match status" value="1"/>
</dbReference>
<comment type="similarity">
    <text evidence="1">Belongs to the ARG7 family.</text>
</comment>
<keyword evidence="3" id="KW-1185">Reference proteome</keyword>
<dbReference type="PANTHER" id="PTHR31374">
    <property type="entry name" value="AUXIN-INDUCED PROTEIN-LIKE-RELATED"/>
    <property type="match status" value="1"/>
</dbReference>
<dbReference type="EMBL" id="JAGYWB010000019">
    <property type="protein sequence ID" value="KAI0489130.1"/>
    <property type="molecule type" value="Genomic_DNA"/>
</dbReference>
<sequence>MADKSCKIRFIVMLRQKLRSWRTRARGSAAVTTSSSSPAPADVPEGHLAVCVGSGRRRFVVRASHLNHPAFRELLIEAEEEYGFSHSGPLSLPCEESIFLQILHGISSSYASLFPDVRGKGSRRADKFPLLYAENPIWYVAANSHSSPITRSSTALSPEI</sequence>